<reference evidence="2 3" key="1">
    <citation type="submission" date="2019-01" db="EMBL/GenBank/DDBJ databases">
        <authorList>
            <person name="Chen W.-M."/>
        </authorList>
    </citation>
    <scope>NUCLEOTIDE SEQUENCE [LARGE SCALE GENOMIC DNA]</scope>
    <source>
        <strain evidence="2 3">TLA-22</strain>
    </source>
</reference>
<dbReference type="Proteomes" id="UP000282977">
    <property type="component" value="Unassembled WGS sequence"/>
</dbReference>
<sequence>MALVIYQILMILLNVVWWIIVIQAILSWLIAFNVINTYNDFVRNALYALDRMTQPIYRPIRKILPDLGALDLSPMVVLLAIYIIQRVLLPAIFTPLIV</sequence>
<keyword evidence="3" id="KW-1185">Reference proteome</keyword>
<dbReference type="Pfam" id="PF02325">
    <property type="entry name" value="CCB3_YggT"/>
    <property type="match status" value="1"/>
</dbReference>
<dbReference type="RefSeq" id="WP_127689249.1">
    <property type="nucleotide sequence ID" value="NZ_RZUL01000001.1"/>
</dbReference>
<dbReference type="AlphaFoldDB" id="A0A437JDD9"/>
<proteinExistence type="predicted"/>
<dbReference type="GO" id="GO:0016020">
    <property type="term" value="C:membrane"/>
    <property type="evidence" value="ECO:0007669"/>
    <property type="project" value="InterPro"/>
</dbReference>
<evidence type="ECO:0000313" key="2">
    <source>
        <dbReference type="EMBL" id="RVT43710.1"/>
    </source>
</evidence>
<keyword evidence="1" id="KW-1133">Transmembrane helix</keyword>
<comment type="caution">
    <text evidence="2">The sequence shown here is derived from an EMBL/GenBank/DDBJ whole genome shotgun (WGS) entry which is preliminary data.</text>
</comment>
<evidence type="ECO:0000313" key="3">
    <source>
        <dbReference type="Proteomes" id="UP000282977"/>
    </source>
</evidence>
<name>A0A437JDD9_9SPHN</name>
<accession>A0A437JDD9</accession>
<feature type="transmembrane region" description="Helical" evidence="1">
    <location>
        <begin position="12"/>
        <end position="35"/>
    </location>
</feature>
<dbReference type="InterPro" id="IPR003425">
    <property type="entry name" value="CCB3/YggT"/>
</dbReference>
<organism evidence="2 3">
    <name type="scientific">Sphingobium algorifonticola</name>
    <dbReference type="NCBI Taxonomy" id="2008318"/>
    <lineage>
        <taxon>Bacteria</taxon>
        <taxon>Pseudomonadati</taxon>
        <taxon>Pseudomonadota</taxon>
        <taxon>Alphaproteobacteria</taxon>
        <taxon>Sphingomonadales</taxon>
        <taxon>Sphingomonadaceae</taxon>
        <taxon>Sphingobium</taxon>
    </lineage>
</organism>
<dbReference type="EMBL" id="RZUL01000001">
    <property type="protein sequence ID" value="RVT43710.1"/>
    <property type="molecule type" value="Genomic_DNA"/>
</dbReference>
<protein>
    <submittedName>
        <fullName evidence="2">YggT family protein</fullName>
    </submittedName>
</protein>
<keyword evidence="1" id="KW-0472">Membrane</keyword>
<evidence type="ECO:0000256" key="1">
    <source>
        <dbReference type="SAM" id="Phobius"/>
    </source>
</evidence>
<dbReference type="OrthoDB" id="9814445at2"/>
<keyword evidence="1" id="KW-0812">Transmembrane</keyword>
<feature type="transmembrane region" description="Helical" evidence="1">
    <location>
        <begin position="75"/>
        <end position="97"/>
    </location>
</feature>
<gene>
    <name evidence="2" type="ORF">ENE74_03650</name>
</gene>